<evidence type="ECO:0000313" key="2">
    <source>
        <dbReference type="Proteomes" id="UP000678499"/>
    </source>
</evidence>
<proteinExistence type="predicted"/>
<sequence length="182" mass="20303">MQEMHDSASVSVHTKRLETIGLFLAFGTFFHWLCPISGAGMDLLTGHVPGPFYYRQENVVEKPWKDLWDCVGNLDFIVDVPEPYLREKVRRSGIGHRQPRSSSVSRNPFVRANDKRGRRPRLLHGDAAATNDFPYVVSIVNSAVPREGVARPRSPSSTGRRQCAGAIIHRRHILTAASCVSG</sequence>
<protein>
    <submittedName>
        <fullName evidence="1">Uncharacterized protein</fullName>
    </submittedName>
</protein>
<name>A0A7R9GHB0_9CRUS</name>
<reference evidence="1" key="1">
    <citation type="submission" date="2020-11" db="EMBL/GenBank/DDBJ databases">
        <authorList>
            <person name="Tran Van P."/>
        </authorList>
    </citation>
    <scope>NUCLEOTIDE SEQUENCE</scope>
</reference>
<dbReference type="InterPro" id="IPR043504">
    <property type="entry name" value="Peptidase_S1_PA_chymotrypsin"/>
</dbReference>
<evidence type="ECO:0000313" key="1">
    <source>
        <dbReference type="EMBL" id="CAD7281134.1"/>
    </source>
</evidence>
<dbReference type="AlphaFoldDB" id="A0A7R9GHB0"/>
<dbReference type="OrthoDB" id="546450at2759"/>
<keyword evidence="2" id="KW-1185">Reference proteome</keyword>
<gene>
    <name evidence="1" type="ORF">NMOB1V02_LOCUS8786</name>
</gene>
<dbReference type="EMBL" id="CAJPEX010002647">
    <property type="protein sequence ID" value="CAG0921286.1"/>
    <property type="molecule type" value="Genomic_DNA"/>
</dbReference>
<accession>A0A7R9GHB0</accession>
<dbReference type="Proteomes" id="UP000678499">
    <property type="component" value="Unassembled WGS sequence"/>
</dbReference>
<dbReference type="Gene3D" id="2.40.10.10">
    <property type="entry name" value="Trypsin-like serine proteases"/>
    <property type="match status" value="1"/>
</dbReference>
<organism evidence="1">
    <name type="scientific">Notodromas monacha</name>
    <dbReference type="NCBI Taxonomy" id="399045"/>
    <lineage>
        <taxon>Eukaryota</taxon>
        <taxon>Metazoa</taxon>
        <taxon>Ecdysozoa</taxon>
        <taxon>Arthropoda</taxon>
        <taxon>Crustacea</taxon>
        <taxon>Oligostraca</taxon>
        <taxon>Ostracoda</taxon>
        <taxon>Podocopa</taxon>
        <taxon>Podocopida</taxon>
        <taxon>Cypridocopina</taxon>
        <taxon>Cypridoidea</taxon>
        <taxon>Cyprididae</taxon>
        <taxon>Notodromas</taxon>
    </lineage>
</organism>
<dbReference type="InterPro" id="IPR009003">
    <property type="entry name" value="Peptidase_S1_PA"/>
</dbReference>
<dbReference type="SUPFAM" id="SSF50494">
    <property type="entry name" value="Trypsin-like serine proteases"/>
    <property type="match status" value="1"/>
</dbReference>
<dbReference type="EMBL" id="OA884684">
    <property type="protein sequence ID" value="CAD7281134.1"/>
    <property type="molecule type" value="Genomic_DNA"/>
</dbReference>